<keyword evidence="3" id="KW-0804">Transcription</keyword>
<keyword evidence="2" id="KW-0238">DNA-binding</keyword>
<evidence type="ECO:0000256" key="3">
    <source>
        <dbReference type="ARBA" id="ARBA00023163"/>
    </source>
</evidence>
<dbReference type="GO" id="GO:0003700">
    <property type="term" value="F:DNA-binding transcription factor activity"/>
    <property type="evidence" value="ECO:0007669"/>
    <property type="project" value="InterPro"/>
</dbReference>
<reference evidence="5" key="1">
    <citation type="submission" date="2018-06" db="EMBL/GenBank/DDBJ databases">
        <authorList>
            <person name="Zhirakovskaya E."/>
        </authorList>
    </citation>
    <scope>NUCLEOTIDE SEQUENCE</scope>
</reference>
<evidence type="ECO:0000259" key="4">
    <source>
        <dbReference type="PROSITE" id="PS50949"/>
    </source>
</evidence>
<dbReference type="Pfam" id="PF00392">
    <property type="entry name" value="GntR"/>
    <property type="match status" value="1"/>
</dbReference>
<sequence length="218" mass="24786">MGSNNNIFKNTINRQDSRSKVNQIVGHLLEGISNGQYKPGQRLVESALSREFGISRGPLREAMRILETKDLVELVPNRGAQIKFLAPEDISQRFQLLEALGNLAIANSAHSRMAHFAESLKKEQHLEKNRTLFSKAVNFYVKIARLNQDNLLAEYILKLNLDYFSRHIVDLLDLDCDRLDKQFSTMQQTILSGSTDTAMTEHQKWCREISAISSPCPQ</sequence>
<keyword evidence="1" id="KW-0805">Transcription regulation</keyword>
<evidence type="ECO:0000256" key="2">
    <source>
        <dbReference type="ARBA" id="ARBA00023125"/>
    </source>
</evidence>
<dbReference type="PANTHER" id="PTHR43537:SF24">
    <property type="entry name" value="GLUCONATE OPERON TRANSCRIPTIONAL REPRESSOR"/>
    <property type="match status" value="1"/>
</dbReference>
<dbReference type="AlphaFoldDB" id="A0A3B0T978"/>
<evidence type="ECO:0000313" key="5">
    <source>
        <dbReference type="EMBL" id="VAW03556.1"/>
    </source>
</evidence>
<feature type="domain" description="HTH gntR-type" evidence="4">
    <location>
        <begin position="18"/>
        <end position="85"/>
    </location>
</feature>
<accession>A0A3B0T978</accession>
<organism evidence="5">
    <name type="scientific">hydrothermal vent metagenome</name>
    <dbReference type="NCBI Taxonomy" id="652676"/>
    <lineage>
        <taxon>unclassified sequences</taxon>
        <taxon>metagenomes</taxon>
        <taxon>ecological metagenomes</taxon>
    </lineage>
</organism>
<dbReference type="CDD" id="cd07377">
    <property type="entry name" value="WHTH_GntR"/>
    <property type="match status" value="1"/>
</dbReference>
<evidence type="ECO:0000256" key="1">
    <source>
        <dbReference type="ARBA" id="ARBA00023015"/>
    </source>
</evidence>
<proteinExistence type="predicted"/>
<dbReference type="Gene3D" id="1.10.10.10">
    <property type="entry name" value="Winged helix-like DNA-binding domain superfamily/Winged helix DNA-binding domain"/>
    <property type="match status" value="1"/>
</dbReference>
<gene>
    <name evidence="5" type="ORF">MNBD_ALPHA01-1845</name>
</gene>
<dbReference type="GO" id="GO:0003677">
    <property type="term" value="F:DNA binding"/>
    <property type="evidence" value="ECO:0007669"/>
    <property type="project" value="UniProtKB-KW"/>
</dbReference>
<protein>
    <recommendedName>
        <fullName evidence="4">HTH gntR-type domain-containing protein</fullName>
    </recommendedName>
</protein>
<dbReference type="PROSITE" id="PS50949">
    <property type="entry name" value="HTH_GNTR"/>
    <property type="match status" value="1"/>
</dbReference>
<dbReference type="InterPro" id="IPR036388">
    <property type="entry name" value="WH-like_DNA-bd_sf"/>
</dbReference>
<dbReference type="EMBL" id="UOEJ01000173">
    <property type="protein sequence ID" value="VAW03556.1"/>
    <property type="molecule type" value="Genomic_DNA"/>
</dbReference>
<dbReference type="SUPFAM" id="SSF46785">
    <property type="entry name" value="Winged helix' DNA-binding domain"/>
    <property type="match status" value="1"/>
</dbReference>
<dbReference type="InterPro" id="IPR000524">
    <property type="entry name" value="Tscrpt_reg_HTH_GntR"/>
</dbReference>
<dbReference type="InterPro" id="IPR036390">
    <property type="entry name" value="WH_DNA-bd_sf"/>
</dbReference>
<dbReference type="SMART" id="SM00345">
    <property type="entry name" value="HTH_GNTR"/>
    <property type="match status" value="1"/>
</dbReference>
<name>A0A3B0T978_9ZZZZ</name>
<dbReference type="PANTHER" id="PTHR43537">
    <property type="entry name" value="TRANSCRIPTIONAL REGULATOR, GNTR FAMILY"/>
    <property type="match status" value="1"/>
</dbReference>